<reference evidence="3" key="1">
    <citation type="submission" date="2023-04" db="EMBL/GenBank/DDBJ databases">
        <title>Aspergillus oryzae NBRC 4228.</title>
        <authorList>
            <person name="Ichikawa N."/>
            <person name="Sato H."/>
            <person name="Tonouchi N."/>
        </authorList>
    </citation>
    <scope>NUCLEOTIDE SEQUENCE</scope>
    <source>
        <strain evidence="3">NBRC 4228</strain>
    </source>
</reference>
<organism evidence="3 4">
    <name type="scientific">Aspergillus oryzae</name>
    <name type="common">Yellow koji mold</name>
    <dbReference type="NCBI Taxonomy" id="5062"/>
    <lineage>
        <taxon>Eukaryota</taxon>
        <taxon>Fungi</taxon>
        <taxon>Dikarya</taxon>
        <taxon>Ascomycota</taxon>
        <taxon>Pezizomycotina</taxon>
        <taxon>Eurotiomycetes</taxon>
        <taxon>Eurotiomycetidae</taxon>
        <taxon>Eurotiales</taxon>
        <taxon>Aspergillaceae</taxon>
        <taxon>Aspergillus</taxon>
        <taxon>Aspergillus subgen. Circumdati</taxon>
    </lineage>
</organism>
<comment type="subunit">
    <text evidence="1">Component of the ribosome quality control complex (RQC).</text>
</comment>
<dbReference type="InterPro" id="IPR039795">
    <property type="entry name" value="LTN1/Rkr1"/>
</dbReference>
<keyword evidence="1" id="KW-0833">Ubl conjugation pathway</keyword>
<dbReference type="PANTHER" id="PTHR12389">
    <property type="entry name" value="ZINC FINGER PROTEIN 294"/>
    <property type="match status" value="1"/>
</dbReference>
<comment type="pathway">
    <text evidence="1">Protein modification; protein ubiquitination.</text>
</comment>
<keyword evidence="1" id="KW-0863">Zinc-finger</keyword>
<dbReference type="EMBL" id="BSYA01000132">
    <property type="protein sequence ID" value="GMG34131.1"/>
    <property type="molecule type" value="Genomic_DNA"/>
</dbReference>
<dbReference type="GO" id="GO:0043023">
    <property type="term" value="F:ribosomal large subunit binding"/>
    <property type="evidence" value="ECO:0007669"/>
    <property type="project" value="TreeGrafter"/>
</dbReference>
<evidence type="ECO:0000259" key="2">
    <source>
        <dbReference type="Pfam" id="PF22958"/>
    </source>
</evidence>
<accession>A0AAN5BUZ3</accession>
<evidence type="ECO:0000313" key="4">
    <source>
        <dbReference type="Proteomes" id="UP001165205"/>
    </source>
</evidence>
<dbReference type="GO" id="GO:1990116">
    <property type="term" value="P:ribosome-associated ubiquitin-dependent protein catabolic process"/>
    <property type="evidence" value="ECO:0007669"/>
    <property type="project" value="UniProtKB-UniRule"/>
</dbReference>
<keyword evidence="1" id="KW-0808">Transferase</keyword>
<dbReference type="GO" id="GO:1990112">
    <property type="term" value="C:RQC complex"/>
    <property type="evidence" value="ECO:0007669"/>
    <property type="project" value="UniProtKB-UniRule"/>
</dbReference>
<dbReference type="GO" id="GO:0072344">
    <property type="term" value="P:rescue of stalled ribosome"/>
    <property type="evidence" value="ECO:0007669"/>
    <property type="project" value="UniProtKB-UniRule"/>
</dbReference>
<dbReference type="InterPro" id="IPR054476">
    <property type="entry name" value="Ltn1_N"/>
</dbReference>
<feature type="domain" description="E3 ubiquitin-protein ligase listerin N-terminal" evidence="2">
    <location>
        <begin position="160"/>
        <end position="280"/>
    </location>
</feature>
<dbReference type="GO" id="GO:0061630">
    <property type="term" value="F:ubiquitin protein ligase activity"/>
    <property type="evidence" value="ECO:0007669"/>
    <property type="project" value="UniProtKB-UniRule"/>
</dbReference>
<comment type="similarity">
    <text evidence="1">Belongs to the LTN1 family.</text>
</comment>
<comment type="function">
    <text evidence="1">E3 ubiquitin-protein ligase. Component of the ribosome quality control complex (RQC), a ribosome-associated complex that mediates ubiquitination and extraction of incompletely synthesized nascent chains for proteasomal degradation.</text>
</comment>
<sequence length="923" mass="102306">MSKKFKSQASSSRAASTFGSFGGFSSSFSGLGREPSSLTYVAEPPDLSQIYEAQLAIAFKNFLKKDEVTRTKALDDLRDHVSTVESRNGTLDDGFLEAWVCLHLRHAGWEKRNSVWKIYQSSILDFVDDVILQQTPQTLSDERTVKSDDAEAKYARVKDIATVENLLGSKSLWSLCYHDDPFVRRSVYVLLRSAVSKDPEQLDWKLISAAIIGKSLHVSQLGSSSDLSELLLQVTAARPQLWTDDYTGKSSSSKRLIQYIEKGSEGGLASFWQNLYELLQVIPSQTLVKVDVKSTNEDSVELSSATKLTQSFQNGLNSRDEPRQNRAVGWKAYIDTGMWLANKLPQNDRESFLHERLSPLIMQYVKPEQDRSEWELPAQSAEALCADYLDILATHNYDGELHKLWTELSDNLLEAVKLSSPEQSKDFRSSQDAVGAQAERLLGLEASVLSRVADTGRESKLLQAFKDTNLGLLGNCLEVLQTRNGKPYGAAAVVEGMVQKVAQIAQQSQELLRFVQDDAPELLFSPSADRLISIILSCRSWDGFGPSFEKVVERVAQSEPESSNAHAVQKLLSTLDFKEVDERSGLGSLIARALDRACRGSSLHWSIVIAVLQNQTSHGELTESIFLSIIDALSDESKMFDTLHGVSQIATTVPTALREFQTGPHGSKLTGKLLFLAESPSEEVAGLAESLTRKVKESAVSETSARSTFEILQHNFNNSRRRYETVPRDSSHCSSALRLAYFTIRTLSSLDITSQLGVEELQTLFFYLPLAVQLIDDDLSIDNCNGITGVLLLEQREDYMEIVNDGRSLINRWAHLEESVAPSITAFWESKLESLTGTSPADYRVGEAFVKIMEGQDSANSKSSEEVAKLCKDVRTANAIRSASWVAILRQSILSNPAGTRLCNELVAESTGLKPHDERKDGQ</sequence>
<dbReference type="GO" id="GO:0008270">
    <property type="term" value="F:zinc ion binding"/>
    <property type="evidence" value="ECO:0007669"/>
    <property type="project" value="UniProtKB-KW"/>
</dbReference>
<name>A0AAN5BUZ3_ASPOZ</name>
<gene>
    <name evidence="3" type="ORF">Aory04_000953200</name>
</gene>
<dbReference type="EC" id="2.3.2.27" evidence="1"/>
<evidence type="ECO:0000256" key="1">
    <source>
        <dbReference type="RuleBase" id="RU367090"/>
    </source>
</evidence>
<comment type="caution">
    <text evidence="3">The sequence shown here is derived from an EMBL/GenBank/DDBJ whole genome shotgun (WGS) entry which is preliminary data.</text>
</comment>
<dbReference type="AlphaFoldDB" id="A0AAN5BUZ3"/>
<feature type="domain" description="E3 ubiquitin-protein ligase listerin N-terminal" evidence="2">
    <location>
        <begin position="53"/>
        <end position="103"/>
    </location>
</feature>
<comment type="catalytic activity">
    <reaction evidence="1">
        <text>S-ubiquitinyl-[E2 ubiquitin-conjugating enzyme]-L-cysteine + [acceptor protein]-L-lysine = [E2 ubiquitin-conjugating enzyme]-L-cysteine + N(6)-ubiquitinyl-[acceptor protein]-L-lysine.</text>
        <dbReference type="EC" id="2.3.2.27"/>
    </reaction>
</comment>
<feature type="domain" description="E3 ubiquitin-protein ligase listerin N-terminal" evidence="2">
    <location>
        <begin position="110"/>
        <end position="157"/>
    </location>
</feature>
<proteinExistence type="inferred from homology"/>
<evidence type="ECO:0000313" key="3">
    <source>
        <dbReference type="EMBL" id="GMG34131.1"/>
    </source>
</evidence>
<dbReference type="GO" id="GO:0005829">
    <property type="term" value="C:cytosol"/>
    <property type="evidence" value="ECO:0007669"/>
    <property type="project" value="UniProtKB-UniRule"/>
</dbReference>
<dbReference type="Pfam" id="PF22958">
    <property type="entry name" value="Ltn1_1st"/>
    <property type="match status" value="3"/>
</dbReference>
<keyword evidence="1" id="KW-0862">Zinc</keyword>
<dbReference type="Proteomes" id="UP001165205">
    <property type="component" value="Unassembled WGS sequence"/>
</dbReference>
<protein>
    <recommendedName>
        <fullName evidence="1">E3 ubiquitin-protein ligase listerin</fullName>
        <ecNumber evidence="1">2.3.2.27</ecNumber>
    </recommendedName>
    <alternativeName>
        <fullName evidence="1">RING-type E3 ubiquitin transferase listerin</fullName>
    </alternativeName>
</protein>
<keyword evidence="1" id="KW-0479">Metal-binding</keyword>
<dbReference type="PANTHER" id="PTHR12389:SF0">
    <property type="entry name" value="E3 UBIQUITIN-PROTEIN LIGASE LISTERIN"/>
    <property type="match status" value="1"/>
</dbReference>